<dbReference type="InParanoid" id="M3ZXN9"/>
<feature type="compositionally biased region" description="Polar residues" evidence="6">
    <location>
        <begin position="1766"/>
        <end position="1784"/>
    </location>
</feature>
<dbReference type="Ensembl" id="ENSXMAT00000006991.2">
    <property type="protein sequence ID" value="ENSXMAP00000006983.1"/>
    <property type="gene ID" value="ENSXMAG00000006974.2"/>
</dbReference>
<evidence type="ECO:0000256" key="2">
    <source>
        <dbReference type="ARBA" id="ARBA00022763"/>
    </source>
</evidence>
<keyword evidence="1" id="KW-0677">Repeat</keyword>
<reference evidence="8" key="3">
    <citation type="submission" date="2025-08" db="UniProtKB">
        <authorList>
            <consortium name="Ensembl"/>
        </authorList>
    </citation>
    <scope>IDENTIFICATION</scope>
    <source>
        <strain evidence="8">JP 163 A</strain>
    </source>
</reference>
<feature type="compositionally biased region" description="Basic and acidic residues" evidence="6">
    <location>
        <begin position="1973"/>
        <end position="1988"/>
    </location>
</feature>
<dbReference type="STRING" id="8083.ENSXMAP00000006983"/>
<dbReference type="InterPro" id="IPR015188">
    <property type="entry name" value="BRCA2_OB_3"/>
</dbReference>
<evidence type="ECO:0000313" key="8">
    <source>
        <dbReference type="Ensembl" id="ENSXMAP00000006983.1"/>
    </source>
</evidence>
<reference evidence="9" key="1">
    <citation type="submission" date="2012-01" db="EMBL/GenBank/DDBJ databases">
        <authorList>
            <person name="Walter R."/>
            <person name="Schartl M."/>
            <person name="Warren W."/>
        </authorList>
    </citation>
    <scope>NUCLEOTIDE SEQUENCE [LARGE SCALE GENOMIC DNA]</scope>
    <source>
        <strain evidence="9">JP 163 A</strain>
    </source>
</reference>
<feature type="region of interest" description="Disordered" evidence="6">
    <location>
        <begin position="752"/>
        <end position="772"/>
    </location>
</feature>
<dbReference type="Pfam" id="PF09104">
    <property type="entry name" value="BRCA-2_OB3"/>
    <property type="match status" value="1"/>
</dbReference>
<dbReference type="GO" id="GO:0005634">
    <property type="term" value="C:nucleus"/>
    <property type="evidence" value="ECO:0007669"/>
    <property type="project" value="TreeGrafter"/>
</dbReference>
<feature type="region of interest" description="Disordered" evidence="6">
    <location>
        <begin position="1462"/>
        <end position="1484"/>
    </location>
</feature>
<dbReference type="GO" id="GO:0000724">
    <property type="term" value="P:double-strand break repair via homologous recombination"/>
    <property type="evidence" value="ECO:0007669"/>
    <property type="project" value="InterPro"/>
</dbReference>
<dbReference type="InterPro" id="IPR048262">
    <property type="entry name" value="BRCA2_OB_2_dom"/>
</dbReference>
<dbReference type="InterPro" id="IPR015205">
    <property type="entry name" value="Tower_dom"/>
</dbReference>
<dbReference type="CDD" id="cd04493">
    <property type="entry name" value="BRCA2DBD_OB1"/>
    <property type="match status" value="1"/>
</dbReference>
<dbReference type="GO" id="GO:0006355">
    <property type="term" value="P:regulation of DNA-templated transcription"/>
    <property type="evidence" value="ECO:0007669"/>
    <property type="project" value="TreeGrafter"/>
</dbReference>
<dbReference type="HOGENOM" id="CLU_226012_0_0_1"/>
<dbReference type="GO" id="GO:0003677">
    <property type="term" value="F:DNA binding"/>
    <property type="evidence" value="ECO:0007669"/>
    <property type="project" value="UniProtKB-KW"/>
</dbReference>
<feature type="compositionally biased region" description="Polar residues" evidence="6">
    <location>
        <begin position="1466"/>
        <end position="1484"/>
    </location>
</feature>
<dbReference type="Pfam" id="PF00634">
    <property type="entry name" value="BRCA2"/>
    <property type="match status" value="5"/>
</dbReference>
<dbReference type="CTD" id="675"/>
<dbReference type="SUPFAM" id="SSF50249">
    <property type="entry name" value="Nucleic acid-binding proteins"/>
    <property type="match status" value="3"/>
</dbReference>
<dbReference type="eggNOG" id="KOG4751">
    <property type="taxonomic scope" value="Eukaryota"/>
</dbReference>
<dbReference type="SMART" id="SM01341">
    <property type="entry name" value="Tower"/>
    <property type="match status" value="1"/>
</dbReference>
<dbReference type="InterPro" id="IPR015525">
    <property type="entry name" value="BRCA2"/>
</dbReference>
<keyword evidence="3" id="KW-0238">DNA-binding</keyword>
<dbReference type="Pfam" id="PF22687">
    <property type="entry name" value="BRCA2_TR2"/>
    <property type="match status" value="1"/>
</dbReference>
<feature type="region of interest" description="Disordered" evidence="6">
    <location>
        <begin position="1973"/>
        <end position="2000"/>
    </location>
</feature>
<dbReference type="KEGG" id="xma:102225954"/>
<feature type="region of interest" description="Disordered" evidence="6">
    <location>
        <begin position="292"/>
        <end position="323"/>
    </location>
</feature>
<feature type="domain" description="Tower" evidence="7">
    <location>
        <begin position="2555"/>
        <end position="2596"/>
    </location>
</feature>
<dbReference type="InterPro" id="IPR015252">
    <property type="entry name" value="BRCA2_hlx"/>
</dbReference>
<dbReference type="SUPFAM" id="SSF81878">
    <property type="entry name" value="BRCA2 tower domain"/>
    <property type="match status" value="1"/>
</dbReference>
<dbReference type="OrthoDB" id="21095at2759"/>
<proteinExistence type="predicted"/>
<accession>M3ZXN9</accession>
<dbReference type="InterPro" id="IPR036315">
    <property type="entry name" value="BRCA2_hlx_sf"/>
</dbReference>
<dbReference type="Pfam" id="PF09169">
    <property type="entry name" value="BRCA-2_helical"/>
    <property type="match status" value="1"/>
</dbReference>
<evidence type="ECO:0000256" key="6">
    <source>
        <dbReference type="SAM" id="MobiDB-lite"/>
    </source>
</evidence>
<dbReference type="InterPro" id="IPR015187">
    <property type="entry name" value="BRCA2_OB_1"/>
</dbReference>
<evidence type="ECO:0000256" key="4">
    <source>
        <dbReference type="ARBA" id="ARBA00023172"/>
    </source>
</evidence>
<feature type="region of interest" description="Disordered" evidence="6">
    <location>
        <begin position="233"/>
        <end position="252"/>
    </location>
</feature>
<keyword evidence="2" id="KW-0227">DNA damage</keyword>
<dbReference type="PANTHER" id="PTHR11289:SF0">
    <property type="entry name" value="BREAST CANCER TYPE 2 SUSCEPTIBILITY PROTEIN"/>
    <property type="match status" value="1"/>
</dbReference>
<organism evidence="8 9">
    <name type="scientific">Xiphophorus maculatus</name>
    <name type="common">Southern platyfish</name>
    <name type="synonym">Platypoecilus maculatus</name>
    <dbReference type="NCBI Taxonomy" id="8083"/>
    <lineage>
        <taxon>Eukaryota</taxon>
        <taxon>Metazoa</taxon>
        <taxon>Chordata</taxon>
        <taxon>Craniata</taxon>
        <taxon>Vertebrata</taxon>
        <taxon>Euteleostomi</taxon>
        <taxon>Actinopterygii</taxon>
        <taxon>Neopterygii</taxon>
        <taxon>Teleostei</taxon>
        <taxon>Neoteleostei</taxon>
        <taxon>Acanthomorphata</taxon>
        <taxon>Ovalentaria</taxon>
        <taxon>Atherinomorphae</taxon>
        <taxon>Cyprinodontiformes</taxon>
        <taxon>Poeciliidae</taxon>
        <taxon>Poeciliinae</taxon>
        <taxon>Xiphophorus</taxon>
    </lineage>
</organism>
<dbReference type="Pfam" id="PF09121">
    <property type="entry name" value="Tower"/>
    <property type="match status" value="1"/>
</dbReference>
<evidence type="ECO:0000259" key="7">
    <source>
        <dbReference type="SMART" id="SM01341"/>
    </source>
</evidence>
<protein>
    <submittedName>
        <fullName evidence="8">BRCA2 DNA repair associated</fullName>
    </submittedName>
</protein>
<dbReference type="Gene3D" id="6.10.70.10">
    <property type="match status" value="1"/>
</dbReference>
<name>M3ZXN9_XIPMA</name>
<dbReference type="GeneTree" id="ENSGT00390000003602"/>
<keyword evidence="4" id="KW-0233">DNA recombination</keyword>
<dbReference type="PANTHER" id="PTHR11289">
    <property type="entry name" value="BREAST CANCER TYPE 2 SUSCEPTIBILITY PROTEIN BRCA2"/>
    <property type="match status" value="1"/>
</dbReference>
<keyword evidence="5" id="KW-0234">DNA repair</keyword>
<dbReference type="RefSeq" id="XP_023207005.1">
    <property type="nucleotide sequence ID" value="XM_023351237.1"/>
</dbReference>
<evidence type="ECO:0000256" key="1">
    <source>
        <dbReference type="ARBA" id="ARBA00022737"/>
    </source>
</evidence>
<dbReference type="CDD" id="cd04494">
    <property type="entry name" value="BRCA2DBD_OB2"/>
    <property type="match status" value="1"/>
</dbReference>
<feature type="region of interest" description="Disordered" evidence="6">
    <location>
        <begin position="1750"/>
        <end position="1784"/>
    </location>
</feature>
<sequence>MDSCIQNMYDAFKDEIWKELGPLDPNWFEVLTAQASLNEGNVADNDELCANQEGYFKVPLEKTAVESQLFSTPKVFRHCQIVSPDTEDDTSFTAAQEKEMLPWMPTQSPCLFQPPKLCVSNLKCEGVQPQTEASFDLLHSPEKSPASYANHISESLGAQINPDISWTSSFNTPRALPSTLILSKTDESPCPESVTADRKVVFVRKLFPSLSNSSLNTSRTSLGPVFPVTDTCSKSPLNQSESHQQQKVPDALEGDVCSADAPRSFFANSSSALRKVKPDRVKRKQIIQTNVDVCSHEDTSKSDNAASSEEDLESGGLPSTTLVKTGDTAISQWSPLSLSEISSSAVGSNMTLPGYTDSVQPTRPTLKITDSGFTQKKRKFVYTITTTKSQACGQDFQTTDPSLKISESEQENGKPFVNTPDKEECQRTKNQRNIVEETINCSLGTKLQDIDMSQLCRDFAQDFSQMTDLKTGENTQRNFSPAACLSAMKQTKQNGKPANFPNDYSCISKNRCIPTSNQPFSISEVTMIDSGFQSGVADVTHMTSSSFGLPLLENVGQNQPKQSFKTGMHNFPSTNGSGKPKFDVEVPVQRSGTGQAPDHAKEIELHIASISTEELWDREETVGESKSSQPQTTPVSLLPADASGFKTASNKGIHISHANLEKAKRFFEATEDKKSSLDNSTKSYHGIIYKSNSICEKTTDTSSDSSLPACAGKSFGNVSSQLTASEKADVTELCSLLEEADSQFEFTQFKSTKKLPNHQDNHNPPQKEDKDLDPALADIDFDDSFSSEGGKHSTVMMNDKVASVLENRTHGETAKAINRCTGMSDLLKTETHLNSLSGTISEEREFLKLDEPNILPRAEDTETRYLENNKALIHSEAFRTAGGNVLHVSKKCLNKAKALFADLERNLTDQKLSDKQNGKNAAITEQKCNRDSDTFRKDSERKKENWDVGSKIENCFSKLEGVVCSNKNVGNRNDTKSVKNNEIDTIICENGFRKASGKGISISANYMQEADAFFKDCHVMEHKEGKKSFSNFKSPQVSISKKSVTRCTELENVNTAMVSHHTKERRLNEVERNSKFTAALKNEDGKSFPTSKPFAMLHPSKSTDLSAFEELCAGDGFCTAAGKNISVSAAAMKKDESLLNQIHAPEEINKETNEKENASKTKCLGDELSNLDAGGFQVVNGKKFAISSAPLKKATLLRESDKSEDAICISSQQSSPKTPVIPVTNLWSGGFSAASGKPVVLSSVALEKTQTLVSDISLNMDKVAESAPVKKDKKHQTEPEKICSGFTTAGGANDQMSQEKFDDLILAKAVQEEDALSTDGVLESNNVMLESVGSKKEDEKPHADQRFRTHTPVEAVKGCFKDADKQEKHKENLLPQASCGFKTASGKKVEVSFEALKKAENLLGDCVGVMDRVNAALPESKAIDLPVRNDGFQSASGKPVALSSEALQKAKSLFSDIGFRAEDPDTSQMRKSGKNQDGSNNTEKMSCGFTTARGEKVDVLQKNLQKAKALFKELDDQVLSKAAQEEDAFFAGCDMDINKEMLENDLKDKVHMQRSRKASLAKCYTDDEMRVSISIPECSSNANKQVEQRENILPQASRGFQTASGKRVDVSSEALKKAETLFSEFEGIQDKTNAMSSQSQSSALSLRNCGFHSASGKPMASSTEAVQKAKSLFCDITSSMEDSDFSQTVKADGKQDSRSKTQKICCGFTTAKGEKVDVSQKNLQRAKFLFKEVDDLALTKAMQDTDPFFNQEEGWTMDSNSEKSSEQTNTAPVNESGSIKGNMSELRTNTGSICEEPESGSIKAKQNEGGFQTASGKTVAVSAEALSRAKLLLSENKVDEESTCVCATSGKPFSHEALQKAKTYFSSGVESLPSAADSRSDDHIEEKSHLSICNLNTKSCNQRSDIIQTNKSSDPKFQLLNLTGCTETQQKFLAQEALDCTKALLEDEVLVGQSLLTTSEDLQLLDDQHLNKKSAEEDKGRKRRRAEDLIAQPPSKRRLLEEFDRTAENSRGSGLHPVKSGPNGIMDRGVFRCGAFLHPNITKPNRDAKSFVHTRLQRTIQMPHSDQGDGRSVACRMPTFVPPFFKNSKRDALNKPEARDCKKVPAFVPPFKKQRVVHEESSPKQQEDNKQHHSLCLETNSKTDAPLTKTTQNCEEVVTLVNTPNTKMINQSVPLKVGSVSSTEMLHVDDKLSRSQDRTENIGLARDMQDMRIRKKKRQTIRPLPGSLFLTKTSGVARIPLKVAVNGNIPSRYSAQELYECGVHKYVPEITGENAESFRFNLLQFVKQEMLADGGGVQLADGGWLIPSDDWTAGKEEFYRALCDTAGVDPKLISEQWVYNHYRWIVWKQASMEKSFPETMGSLCLTPEQVLLQLKYRYDVEVDHSRRPALRKIMERDDTPAKTLVLCVCEIISKGQLLHAQICSDTKMSQSAKTKVETPVAVVRLTDGWYAIKAQLDEPLTAMLHKGQLAVGGKLIIHGAQLMGPQDGCSPLEAPDSLMLKIWSNSTRRARWDAKLGFHTDPRPFLLPVSCLYSNGGPIGCVDIVILRSYPMQWMERKSDGGVVFRSARAEEKEARRFNSHKQKAVELLFAKVQAEFEKEEEGSIKCQRRRQMVGKQDIGNLQEGEDLYEALGDDPAYLEAHLSEQQLESLQAYRRSLMEKKQAELQDRYWRALDAEDNEMSCPKRDVTPVWRLCIADSRIQSSCVVYQLNLWRPSSDLQSLLKEGRRFKVYNLVASDGKKPSNVETVQLTGTKKTQFQELQVSQEWVSSHFRQRISTDFVNLQNEEFKPLCGEVDLTGLVISVVDQQGSSPAFYLVDGKKNFVKVRCFSSLSQAGLEDIVKPRVLLALSNLQLRGQSIHPTPVLYAGDLTVFSTNPKEIHLQESLDQLRNVVQGQDNFFLTAEEKLAHSIKSDGSCSSSLQPEMPVAARRQDSKTNVAFLKPIKSLGSFTPVSSNLPAATSSIEKDPKSLKRKRALDYLCRIPSPPPIFPLASVVSPCVKKTFNPPRRSGPPSTLKPATIKATDSLVEDEWVNDEELAMIDTQALHVGNLF</sequence>
<dbReference type="InterPro" id="IPR055077">
    <property type="entry name" value="BRCA2_TR2"/>
</dbReference>
<dbReference type="Gene3D" id="2.40.50.140">
    <property type="entry name" value="Nucleic acid-binding proteins"/>
    <property type="match status" value="3"/>
</dbReference>
<evidence type="ECO:0000256" key="3">
    <source>
        <dbReference type="ARBA" id="ARBA00023125"/>
    </source>
</evidence>
<feature type="compositionally biased region" description="Polar residues" evidence="6">
    <location>
        <begin position="233"/>
        <end position="247"/>
    </location>
</feature>
<reference evidence="9" key="2">
    <citation type="journal article" date="2013" name="Nat. Genet.">
        <title>The genome of the platyfish, Xiphophorus maculatus, provides insights into evolutionary adaptation and several complex traits.</title>
        <authorList>
            <person name="Schartl M."/>
            <person name="Walter R.B."/>
            <person name="Shen Y."/>
            <person name="Garcia T."/>
            <person name="Catchen J."/>
            <person name="Amores A."/>
            <person name="Braasch I."/>
            <person name="Chalopin D."/>
            <person name="Volff J.N."/>
            <person name="Lesch K.P."/>
            <person name="Bisazza A."/>
            <person name="Minx P."/>
            <person name="Hillier L."/>
            <person name="Wilson R.K."/>
            <person name="Fuerstenberg S."/>
            <person name="Boore J."/>
            <person name="Searle S."/>
            <person name="Postlethwait J.H."/>
            <person name="Warren W.C."/>
        </authorList>
    </citation>
    <scope>NUCLEOTIDE SEQUENCE [LARGE SCALE GENOMIC DNA]</scope>
    <source>
        <strain evidence="9">JP 163 A</strain>
    </source>
</reference>
<dbReference type="PIRSF" id="PIRSF002397">
    <property type="entry name" value="BRCA2"/>
    <property type="match status" value="1"/>
</dbReference>
<dbReference type="GeneID" id="102225954"/>
<dbReference type="Pfam" id="PF21318">
    <property type="entry name" value="BRCA2DBD_OB2"/>
    <property type="match status" value="1"/>
</dbReference>
<keyword evidence="9" id="KW-1185">Reference proteome</keyword>
<evidence type="ECO:0000313" key="9">
    <source>
        <dbReference type="Proteomes" id="UP000002852"/>
    </source>
</evidence>
<dbReference type="Pfam" id="PF09103">
    <property type="entry name" value="BRCA-2_OB1"/>
    <property type="match status" value="1"/>
</dbReference>
<dbReference type="CDD" id="cd04495">
    <property type="entry name" value="BRCA2DBD_OB3"/>
    <property type="match status" value="1"/>
</dbReference>
<dbReference type="InterPro" id="IPR012340">
    <property type="entry name" value="NA-bd_OB-fold"/>
</dbReference>
<feature type="compositionally biased region" description="Basic and acidic residues" evidence="6">
    <location>
        <begin position="757"/>
        <end position="772"/>
    </location>
</feature>
<dbReference type="OMA" id="ICCGFTT"/>
<dbReference type="SUPFAM" id="SSF81872">
    <property type="entry name" value="BRCA2 helical domain"/>
    <property type="match status" value="1"/>
</dbReference>
<dbReference type="Proteomes" id="UP000002852">
    <property type="component" value="Unassembled WGS sequence"/>
</dbReference>
<dbReference type="InterPro" id="IPR002093">
    <property type="entry name" value="BRCA2_repeat"/>
</dbReference>
<evidence type="ECO:0000256" key="5">
    <source>
        <dbReference type="ARBA" id="ARBA00023204"/>
    </source>
</evidence>
<dbReference type="PROSITE" id="PS50138">
    <property type="entry name" value="BRCA2_REPEAT"/>
    <property type="match status" value="9"/>
</dbReference>
<reference evidence="8" key="4">
    <citation type="submission" date="2025-09" db="UniProtKB">
        <authorList>
            <consortium name="Ensembl"/>
        </authorList>
    </citation>
    <scope>IDENTIFICATION</scope>
    <source>
        <strain evidence="8">JP 163 A</strain>
    </source>
</reference>